<name>A0A514DB92_9VIRU</name>
<dbReference type="GO" id="GO:0039694">
    <property type="term" value="P:viral RNA genome replication"/>
    <property type="evidence" value="ECO:0007669"/>
    <property type="project" value="InterPro"/>
</dbReference>
<keyword evidence="6" id="KW-0693">Viral RNA replication</keyword>
<dbReference type="EC" id="2.7.7.48" evidence="1"/>
<dbReference type="InterPro" id="IPR043502">
    <property type="entry name" value="DNA/RNA_pol_sf"/>
</dbReference>
<evidence type="ECO:0000313" key="11">
    <source>
        <dbReference type="EMBL" id="QDH90882.1"/>
    </source>
</evidence>
<evidence type="ECO:0000256" key="5">
    <source>
        <dbReference type="ARBA" id="ARBA00022741"/>
    </source>
</evidence>
<evidence type="ECO:0000256" key="2">
    <source>
        <dbReference type="ARBA" id="ARBA00022484"/>
    </source>
</evidence>
<evidence type="ECO:0000256" key="9">
    <source>
        <dbReference type="PIRSR" id="PIRSR605093-1"/>
    </source>
</evidence>
<feature type="binding site" evidence="9">
    <location>
        <position position="359"/>
    </location>
    <ligand>
        <name>Mg(2+)</name>
        <dbReference type="ChEBI" id="CHEBI:18420"/>
        <label>2</label>
    </ligand>
</feature>
<organism evidence="11">
    <name type="scientific">Leviviridae sp</name>
    <dbReference type="NCBI Taxonomy" id="2027243"/>
    <lineage>
        <taxon>Viruses</taxon>
        <taxon>Riboviria</taxon>
        <taxon>Orthornavirae</taxon>
        <taxon>Lenarviricota</taxon>
        <taxon>Leviviricetes</taxon>
        <taxon>Norzivirales</taxon>
        <taxon>Fiersviridae</taxon>
    </lineage>
</organism>
<keyword evidence="5" id="KW-0547">Nucleotide-binding</keyword>
<keyword evidence="4" id="KW-0548">Nucleotidyltransferase</keyword>
<dbReference type="InterPro" id="IPR007096">
    <property type="entry name" value="RNA-dir_Rpol_cat_phage"/>
</dbReference>
<gene>
    <name evidence="11" type="ORF">H2Rhizo32546e2411_000001</name>
</gene>
<accession>A0A514DB92</accession>
<feature type="binding site" evidence="9">
    <location>
        <position position="358"/>
    </location>
    <ligand>
        <name>Mg(2+)</name>
        <dbReference type="ChEBI" id="CHEBI:18420"/>
        <label>2</label>
    </ligand>
</feature>
<dbReference type="GO" id="GO:0000166">
    <property type="term" value="F:nucleotide binding"/>
    <property type="evidence" value="ECO:0007669"/>
    <property type="project" value="UniProtKB-KW"/>
</dbReference>
<dbReference type="PROSITE" id="PS50522">
    <property type="entry name" value="RDRP_PHAGE"/>
    <property type="match status" value="1"/>
</dbReference>
<evidence type="ECO:0000256" key="6">
    <source>
        <dbReference type="ARBA" id="ARBA00022953"/>
    </source>
</evidence>
<comment type="catalytic activity">
    <reaction evidence="8">
        <text>RNA(n) + a ribonucleoside 5'-triphosphate = RNA(n+1) + diphosphate</text>
        <dbReference type="Rhea" id="RHEA:21248"/>
        <dbReference type="Rhea" id="RHEA-COMP:14527"/>
        <dbReference type="Rhea" id="RHEA-COMP:17342"/>
        <dbReference type="ChEBI" id="CHEBI:33019"/>
        <dbReference type="ChEBI" id="CHEBI:61557"/>
        <dbReference type="ChEBI" id="CHEBI:140395"/>
        <dbReference type="EC" id="2.7.7.48"/>
    </reaction>
</comment>
<keyword evidence="3" id="KW-0808">Transferase</keyword>
<comment type="cofactor">
    <cofactor evidence="9">
        <name>Mg(2+)</name>
        <dbReference type="ChEBI" id="CHEBI:18420"/>
    </cofactor>
    <text evidence="9">Binds 2 Mg(2+) per subunit.</text>
</comment>
<evidence type="ECO:0000256" key="3">
    <source>
        <dbReference type="ARBA" id="ARBA00022679"/>
    </source>
</evidence>
<keyword evidence="9" id="KW-0460">Magnesium</keyword>
<dbReference type="EMBL" id="MN035846">
    <property type="protein sequence ID" value="QDH90882.1"/>
    <property type="molecule type" value="Genomic_RNA"/>
</dbReference>
<feature type="domain" description="RdRp catalytic" evidence="10">
    <location>
        <begin position="260"/>
        <end position="390"/>
    </location>
</feature>
<evidence type="ECO:0000259" key="10">
    <source>
        <dbReference type="PROSITE" id="PS50522"/>
    </source>
</evidence>
<dbReference type="GO" id="GO:0003968">
    <property type="term" value="F:RNA-directed RNA polymerase activity"/>
    <property type="evidence" value="ECO:0007669"/>
    <property type="project" value="UniProtKB-KW"/>
</dbReference>
<proteinExistence type="predicted"/>
<evidence type="ECO:0000256" key="8">
    <source>
        <dbReference type="ARBA" id="ARBA00048744"/>
    </source>
</evidence>
<evidence type="ECO:0000256" key="1">
    <source>
        <dbReference type="ARBA" id="ARBA00012494"/>
    </source>
</evidence>
<dbReference type="GO" id="GO:0046872">
    <property type="term" value="F:metal ion binding"/>
    <property type="evidence" value="ECO:0007669"/>
    <property type="project" value="UniProtKB-KW"/>
</dbReference>
<dbReference type="InterPro" id="IPR005093">
    <property type="entry name" value="RNArep_beta"/>
</dbReference>
<evidence type="ECO:0000256" key="7">
    <source>
        <dbReference type="ARBA" id="ARBA00030248"/>
    </source>
</evidence>
<evidence type="ECO:0000256" key="4">
    <source>
        <dbReference type="ARBA" id="ARBA00022695"/>
    </source>
</evidence>
<feature type="binding site" evidence="9">
    <location>
        <position position="275"/>
    </location>
    <ligand>
        <name>Mg(2+)</name>
        <dbReference type="ChEBI" id="CHEBI:18420"/>
        <label>2</label>
    </ligand>
</feature>
<protein>
    <recommendedName>
        <fullName evidence="1">RNA-directed RNA polymerase</fullName>
        <ecNumber evidence="1">2.7.7.48</ecNumber>
    </recommendedName>
    <alternativeName>
        <fullName evidence="7">RNA replicase beta chain</fullName>
    </alternativeName>
</protein>
<sequence length="556" mass="63265">MDTVGFNRCGEVFFAMCKRVDSPVSLGLWLRFKHGEHEQLARFNLRPEWYCTAWSFQQDYMCSEYLSKYKGLQTGLDVTAVALQSFATAESLCHQANSRISESRLRGFSPRVDAVIFTARRKIATLLGNYELAKWIDMCKWGPGATFSLKGTDAHLDNKIREDQMSITTTALPYFRKLISDDYAWLRSRGVDAEGPVNLLKGFQVVRGCRVTTVPKSAKTERTIAIEPTLNQFLQGGIGNYIRRRLKRTGIDLNDQTPNQNGARDALRRGFATVDLKQASDTVSVELVYELLPVDWAMTLDDLRSKEYLLENEWTRFAKFSTMGNGFTFELESLIFWALSSSVLEVLDLPGQVLVYGDDIIIRRDAMPLLSEILSFCGFSVNSEKTHTDGLFRESCGKHYFDGFDVTPIYQKEVPNVLEEIYRMANRIRRLAFRLCYGGCCVGILKSAWLAAIRGIRIRHATPIDSEDDDGLALPLDEIQDLRLVRRSDPYGITVPVFSFKPTSLRLLEHSGLLAYWLRFNPSDPFIGAVGLRRHGKFLSKRRHYRVGCRTAPWLS</sequence>
<keyword evidence="2 11" id="KW-0696">RNA-directed RNA polymerase</keyword>
<reference evidence="11" key="1">
    <citation type="submission" date="2019-05" db="EMBL/GenBank/DDBJ databases">
        <title>Metatranscriptomic reconstruction reveals RNA viruses with the potential to shape carbon cycling in soil.</title>
        <authorList>
            <person name="Starr E.P."/>
            <person name="Nuccio E."/>
            <person name="Pett-Ridge J."/>
            <person name="Banfield J.F."/>
            <person name="Firestone M.K."/>
        </authorList>
    </citation>
    <scope>NUCLEOTIDE SEQUENCE</scope>
    <source>
        <strain evidence="11">H2_Rhizo_32_scaffold_546_e_2411</strain>
    </source>
</reference>
<keyword evidence="9" id="KW-0479">Metal-binding</keyword>
<dbReference type="Pfam" id="PF03431">
    <property type="entry name" value="RNA_replicase_B"/>
    <property type="match status" value="1"/>
</dbReference>
<dbReference type="SUPFAM" id="SSF56672">
    <property type="entry name" value="DNA/RNA polymerases"/>
    <property type="match status" value="1"/>
</dbReference>